<evidence type="ECO:0000256" key="1">
    <source>
        <dbReference type="ARBA" id="ARBA00022596"/>
    </source>
</evidence>
<proteinExistence type="predicted"/>
<dbReference type="STRING" id="2309.CF15_07090"/>
<accession>A0A0V8RWP9</accession>
<evidence type="ECO:0000313" key="4">
    <source>
        <dbReference type="EMBL" id="KSW12479.1"/>
    </source>
</evidence>
<dbReference type="NCBIfam" id="NF003008">
    <property type="entry name" value="PRK03824.1"/>
    <property type="match status" value="1"/>
</dbReference>
<evidence type="ECO:0000256" key="2">
    <source>
        <dbReference type="ARBA" id="ARBA00022723"/>
    </source>
</evidence>
<dbReference type="PANTHER" id="PTHR34535:SF3">
    <property type="entry name" value="HYDROGENASE MATURATION FACTOR HYPA"/>
    <property type="match status" value="1"/>
</dbReference>
<dbReference type="PANTHER" id="PTHR34535">
    <property type="entry name" value="HYDROGENASE MATURATION FACTOR HYPA"/>
    <property type="match status" value="1"/>
</dbReference>
<comment type="caution">
    <text evidence="4">The sequence shown here is derived from an EMBL/GenBank/DDBJ whole genome shotgun (WGS) entry which is preliminary data.</text>
</comment>
<evidence type="ECO:0000256" key="3">
    <source>
        <dbReference type="ARBA" id="ARBA00022833"/>
    </source>
</evidence>
<reference evidence="4 5" key="1">
    <citation type="submission" date="2015-11" db="EMBL/GenBank/DDBJ databases">
        <title>Genome sequence of Pyrodictium occultum PL-19, a marine hyperthermophilic archaeon isolated from Volcano, Italy.</title>
        <authorList>
            <person name="Utturkar S."/>
            <person name="Huber H."/>
            <person name="Leptihn S."/>
            <person name="Brown S."/>
            <person name="Stetter K.O."/>
            <person name="Podar M."/>
        </authorList>
    </citation>
    <scope>NUCLEOTIDE SEQUENCE [LARGE SCALE GENOMIC DNA]</scope>
    <source>
        <strain evidence="4 5">PL-19</strain>
    </source>
</reference>
<dbReference type="GO" id="GO:0008270">
    <property type="term" value="F:zinc ion binding"/>
    <property type="evidence" value="ECO:0007669"/>
    <property type="project" value="TreeGrafter"/>
</dbReference>
<dbReference type="Gene3D" id="2.20.28.10">
    <property type="match status" value="1"/>
</dbReference>
<protein>
    <recommendedName>
        <fullName evidence="6">Hydrogenase maturation factor HypA</fullName>
    </recommendedName>
</protein>
<dbReference type="Pfam" id="PF01155">
    <property type="entry name" value="HypA"/>
    <property type="match status" value="1"/>
</dbReference>
<keyword evidence="5" id="KW-1185">Reference proteome</keyword>
<name>A0A0V8RWP9_PYROC</name>
<dbReference type="GO" id="GO:0051604">
    <property type="term" value="P:protein maturation"/>
    <property type="evidence" value="ECO:0007669"/>
    <property type="project" value="InterPro"/>
</dbReference>
<keyword evidence="3" id="KW-0862">Zinc</keyword>
<dbReference type="InterPro" id="IPR000688">
    <property type="entry name" value="HypA/HybF"/>
</dbReference>
<dbReference type="OrthoDB" id="36835at2157"/>
<keyword evidence="1" id="KW-0533">Nickel</keyword>
<sequence length="139" mass="15605">MHEWALVNAIIAEIEDKVRQGYGVEEVKIILGELQNVDRGVVEAYLGKALPEIAPGARVVYVEEPARFRCRVCGYEWGLDEVELDEETREAIHFVPEAVYSFVRCPRCGSRDYDIVQGRGVKLALAVRRKGEEAAGEGR</sequence>
<dbReference type="RefSeq" id="WP_058371163.1">
    <property type="nucleotide sequence ID" value="NZ_LNTB01000001.1"/>
</dbReference>
<keyword evidence="2" id="KW-0479">Metal-binding</keyword>
<dbReference type="AlphaFoldDB" id="A0A0V8RWP9"/>
<evidence type="ECO:0008006" key="6">
    <source>
        <dbReference type="Google" id="ProtNLM"/>
    </source>
</evidence>
<gene>
    <name evidence="4" type="ORF">CF15_07090</name>
</gene>
<dbReference type="PIRSF" id="PIRSF004761">
    <property type="entry name" value="Hydrgn_mat_HypA"/>
    <property type="match status" value="1"/>
</dbReference>
<dbReference type="EMBL" id="LNTB01000001">
    <property type="protein sequence ID" value="KSW12479.1"/>
    <property type="molecule type" value="Genomic_DNA"/>
</dbReference>
<dbReference type="Proteomes" id="UP000053352">
    <property type="component" value="Unassembled WGS sequence"/>
</dbReference>
<evidence type="ECO:0000313" key="5">
    <source>
        <dbReference type="Proteomes" id="UP000053352"/>
    </source>
</evidence>
<organism evidence="4 5">
    <name type="scientific">Pyrodictium occultum</name>
    <dbReference type="NCBI Taxonomy" id="2309"/>
    <lineage>
        <taxon>Archaea</taxon>
        <taxon>Thermoproteota</taxon>
        <taxon>Thermoprotei</taxon>
        <taxon>Desulfurococcales</taxon>
        <taxon>Pyrodictiaceae</taxon>
        <taxon>Pyrodictium</taxon>
    </lineage>
</organism>
<dbReference type="GO" id="GO:0016151">
    <property type="term" value="F:nickel cation binding"/>
    <property type="evidence" value="ECO:0007669"/>
    <property type="project" value="InterPro"/>
</dbReference>